<feature type="region of interest" description="Disordered" evidence="6">
    <location>
        <begin position="816"/>
        <end position="839"/>
    </location>
</feature>
<dbReference type="PROSITE" id="PS51192">
    <property type="entry name" value="HELICASE_ATP_BIND_1"/>
    <property type="match status" value="1"/>
</dbReference>
<dbReference type="GO" id="GO:0016787">
    <property type="term" value="F:hydrolase activity"/>
    <property type="evidence" value="ECO:0007669"/>
    <property type="project" value="UniProtKB-KW"/>
</dbReference>
<keyword evidence="3" id="KW-0347">Helicase</keyword>
<dbReference type="EMBL" id="CP090894">
    <property type="protein sequence ID" value="ULT93190.1"/>
    <property type="molecule type" value="Genomic_DNA"/>
</dbReference>
<reference evidence="9 10" key="1">
    <citation type="submission" date="2022-05" db="EMBL/GenBank/DDBJ databases">
        <title>Chromosome-level reference genomes for two strains of Caenorhabditis briggsae: an improved platform for comparative genomics.</title>
        <authorList>
            <person name="Stevens L."/>
            <person name="Andersen E.C."/>
        </authorList>
    </citation>
    <scope>NUCLEOTIDE SEQUENCE [LARGE SCALE GENOMIC DNA]</scope>
    <source>
        <strain evidence="9">QX1410_ONT</strain>
        <tissue evidence="9">Whole-organism</tissue>
    </source>
</reference>
<evidence type="ECO:0000313" key="10">
    <source>
        <dbReference type="Proteomes" id="UP000827892"/>
    </source>
</evidence>
<dbReference type="SUPFAM" id="SSF52540">
    <property type="entry name" value="P-loop containing nucleoside triphosphate hydrolases"/>
    <property type="match status" value="1"/>
</dbReference>
<dbReference type="AlphaFoldDB" id="A0AAE9AC72"/>
<evidence type="ECO:0000256" key="6">
    <source>
        <dbReference type="SAM" id="MobiDB-lite"/>
    </source>
</evidence>
<dbReference type="PROSITE" id="PS00039">
    <property type="entry name" value="DEAD_ATP_HELICASE"/>
    <property type="match status" value="1"/>
</dbReference>
<evidence type="ECO:0000256" key="2">
    <source>
        <dbReference type="ARBA" id="ARBA00022801"/>
    </source>
</evidence>
<protein>
    <recommendedName>
        <fullName evidence="11">RNA helicase</fullName>
    </recommendedName>
</protein>
<proteinExistence type="predicted"/>
<accession>A0AAE9AC72</accession>
<dbReference type="GO" id="GO:0043186">
    <property type="term" value="C:P granule"/>
    <property type="evidence" value="ECO:0007669"/>
    <property type="project" value="UniProtKB-ARBA"/>
</dbReference>
<dbReference type="InterPro" id="IPR027417">
    <property type="entry name" value="P-loop_NTPase"/>
</dbReference>
<keyword evidence="5" id="KW-0175">Coiled coil</keyword>
<sequence length="995" mass="113640">MEFSEVIEVLDRGSTLDVQSNCTFESLMIGQKTLEKLKSGQFDRPSPVQAKAIPVGLLGRDMLVQAKSGTGKTLVFSVLAVENLDLKAHYIQKVIITPTREISTQIKETVRKLTPAGARTSVYTGGIGHKLNVIDLKKTRPQIVIGTPGRVAQLIRMGAMDISHVDFFVLDEADKLMDEVFKPDINTIINSLPPIRQVAVFSATYPRNLDLLLSTFLRDAALVRFNQDDVQLVGIKQYVVPNAHPMLETLTRLLKSIRYVQALVFCDQISKCEPIATHLKSEGLDSTHVSSGMSQKDRQLAVDQLRAKRVKILVSSDLTARGIDADNVNLVVNVDAAANEETYFHRIGRAARFGAHGAAITLLEDEKVLKGFTALAYRGRVTVKRVGDVDSIPADVVKNQEFWNGLPWFIKLEDSKKDTQRGSGTSKNDLDSVPDRQEALENLQKARGDSESSYKYDRDQMMSLKRTEKPRSLNFDPRLSESPSPPPKTSDAPEKFNPPSPEESTSSEPSQPVDPDALPPKKSFKERLAELKKAKAEAKNEQKTEKAQEEVKTKFKNFAWTTFELIWTISTVLDTFWIDLSRIRFVPTREKAKKKYYMRGELQHIRDSFSAEQWRAFAESKYDLSQEPFLDAFGASGNAENGRNVDSGAQNDRILPENTKKSGGNVARNGRTSPKSDSGAQNGRISPENDVKKPKKPTTKALGIIQYNRHELKNIQKAIPKESWIPYVKSRYDTSEEPWELDPWLRCPFEERLRRIRKREKDERKKVIEERKKKRDEDRSELVSIGKVTQKVEIRESSWADYQARVQRDFMEFVEKRDQEEKDGTKKQQSLRRIGPVVPERGPPHIYNYRVDMYKRRLAEQDAWLMQETKLEDGKIQNRDVQTEDSKDVVKSYDVGGKQVLPEVSDSGIQTDEVRILDSDSRSQEEEEYRDDEEEYWDEEEDPEDVRPSECRNFEIPNQQQFMRTIGERYRQNVNMQASMQSYIDLMNSITRNFS</sequence>
<dbReference type="GO" id="GO:0004386">
    <property type="term" value="F:helicase activity"/>
    <property type="evidence" value="ECO:0007669"/>
    <property type="project" value="UniProtKB-KW"/>
</dbReference>
<organism evidence="9 10">
    <name type="scientific">Caenorhabditis briggsae</name>
    <dbReference type="NCBI Taxonomy" id="6238"/>
    <lineage>
        <taxon>Eukaryota</taxon>
        <taxon>Metazoa</taxon>
        <taxon>Ecdysozoa</taxon>
        <taxon>Nematoda</taxon>
        <taxon>Chromadorea</taxon>
        <taxon>Rhabditida</taxon>
        <taxon>Rhabditina</taxon>
        <taxon>Rhabditomorpha</taxon>
        <taxon>Rhabditoidea</taxon>
        <taxon>Rhabditidae</taxon>
        <taxon>Peloderinae</taxon>
        <taxon>Caenorhabditis</taxon>
    </lineage>
</organism>
<dbReference type="Pfam" id="PF00271">
    <property type="entry name" value="Helicase_C"/>
    <property type="match status" value="1"/>
</dbReference>
<evidence type="ECO:0000259" key="7">
    <source>
        <dbReference type="PROSITE" id="PS51192"/>
    </source>
</evidence>
<gene>
    <name evidence="9" type="ORF">L3Y34_002992</name>
</gene>
<dbReference type="PANTHER" id="PTHR47959:SF1">
    <property type="entry name" value="ATP-DEPENDENT RNA HELICASE DBPA"/>
    <property type="match status" value="1"/>
</dbReference>
<feature type="coiled-coil region" evidence="5">
    <location>
        <begin position="521"/>
        <end position="553"/>
    </location>
</feature>
<dbReference type="SMART" id="SM00490">
    <property type="entry name" value="HELICc"/>
    <property type="match status" value="1"/>
</dbReference>
<dbReference type="InterPro" id="IPR001650">
    <property type="entry name" value="Helicase_C-like"/>
</dbReference>
<feature type="compositionally biased region" description="Basic and acidic residues" evidence="6">
    <location>
        <begin position="816"/>
        <end position="826"/>
    </location>
</feature>
<dbReference type="PROSITE" id="PS51194">
    <property type="entry name" value="HELICASE_CTER"/>
    <property type="match status" value="1"/>
</dbReference>
<dbReference type="InterPro" id="IPR050079">
    <property type="entry name" value="DEAD_box_RNA_helicase"/>
</dbReference>
<dbReference type="InterPro" id="IPR011545">
    <property type="entry name" value="DEAD/DEAH_box_helicase_dom"/>
</dbReference>
<dbReference type="Proteomes" id="UP000827892">
    <property type="component" value="Chromosome IV"/>
</dbReference>
<evidence type="ECO:0008006" key="11">
    <source>
        <dbReference type="Google" id="ProtNLM"/>
    </source>
</evidence>
<feature type="coiled-coil region" evidence="5">
    <location>
        <begin position="750"/>
        <end position="777"/>
    </location>
</feature>
<evidence type="ECO:0000256" key="1">
    <source>
        <dbReference type="ARBA" id="ARBA00022741"/>
    </source>
</evidence>
<dbReference type="GO" id="GO:0003676">
    <property type="term" value="F:nucleic acid binding"/>
    <property type="evidence" value="ECO:0007669"/>
    <property type="project" value="InterPro"/>
</dbReference>
<keyword evidence="4" id="KW-0067">ATP-binding</keyword>
<feature type="compositionally biased region" description="Acidic residues" evidence="6">
    <location>
        <begin position="925"/>
        <end position="944"/>
    </location>
</feature>
<feature type="domain" description="Helicase ATP-binding" evidence="7">
    <location>
        <begin position="53"/>
        <end position="223"/>
    </location>
</feature>
<dbReference type="PANTHER" id="PTHR47959">
    <property type="entry name" value="ATP-DEPENDENT RNA HELICASE RHLE-RELATED"/>
    <property type="match status" value="1"/>
</dbReference>
<feature type="domain" description="Helicase C-terminal" evidence="8">
    <location>
        <begin position="249"/>
        <end position="392"/>
    </location>
</feature>
<evidence type="ECO:0000256" key="3">
    <source>
        <dbReference type="ARBA" id="ARBA00022806"/>
    </source>
</evidence>
<evidence type="ECO:0000313" key="9">
    <source>
        <dbReference type="EMBL" id="ULT93190.1"/>
    </source>
</evidence>
<dbReference type="GO" id="GO:0005524">
    <property type="term" value="F:ATP binding"/>
    <property type="evidence" value="ECO:0007669"/>
    <property type="project" value="UniProtKB-KW"/>
</dbReference>
<dbReference type="InterPro" id="IPR014001">
    <property type="entry name" value="Helicase_ATP-bd"/>
</dbReference>
<keyword evidence="2" id="KW-0378">Hydrolase</keyword>
<evidence type="ECO:0000256" key="4">
    <source>
        <dbReference type="ARBA" id="ARBA00022840"/>
    </source>
</evidence>
<dbReference type="InterPro" id="IPR000629">
    <property type="entry name" value="RNA-helicase_DEAD-box_CS"/>
</dbReference>
<feature type="compositionally biased region" description="Basic and acidic residues" evidence="6">
    <location>
        <begin position="428"/>
        <end position="471"/>
    </location>
</feature>
<dbReference type="SMART" id="SM00487">
    <property type="entry name" value="DEXDc"/>
    <property type="match status" value="1"/>
</dbReference>
<feature type="compositionally biased region" description="Low complexity" evidence="6">
    <location>
        <begin position="502"/>
        <end position="511"/>
    </location>
</feature>
<dbReference type="CDD" id="cd18787">
    <property type="entry name" value="SF2_C_DEAD"/>
    <property type="match status" value="1"/>
</dbReference>
<dbReference type="Pfam" id="PF00270">
    <property type="entry name" value="DEAD"/>
    <property type="match status" value="1"/>
</dbReference>
<feature type="compositionally biased region" description="Polar residues" evidence="6">
    <location>
        <begin position="670"/>
        <end position="684"/>
    </location>
</feature>
<evidence type="ECO:0000256" key="5">
    <source>
        <dbReference type="SAM" id="Coils"/>
    </source>
</evidence>
<evidence type="ECO:0000259" key="8">
    <source>
        <dbReference type="PROSITE" id="PS51194"/>
    </source>
</evidence>
<feature type="region of interest" description="Disordered" evidence="6">
    <location>
        <begin position="633"/>
        <end position="702"/>
    </location>
</feature>
<feature type="region of interest" description="Disordered" evidence="6">
    <location>
        <begin position="917"/>
        <end position="950"/>
    </location>
</feature>
<name>A0AAE9AC72_CAEBR</name>
<feature type="region of interest" description="Disordered" evidence="6">
    <location>
        <begin position="416"/>
        <end position="521"/>
    </location>
</feature>
<dbReference type="Gene3D" id="3.40.50.300">
    <property type="entry name" value="P-loop containing nucleotide triphosphate hydrolases"/>
    <property type="match status" value="2"/>
</dbReference>
<keyword evidence="1" id="KW-0547">Nucleotide-binding</keyword>